<dbReference type="Proteomes" id="UP000006352">
    <property type="component" value="Unassembled WGS sequence"/>
</dbReference>
<evidence type="ECO:0000313" key="2">
    <source>
        <dbReference type="EMBL" id="CCM05276.1"/>
    </source>
</evidence>
<gene>
    <name evidence="2" type="ORF">FIBRA_07488</name>
</gene>
<name>J4IBU6_9APHY</name>
<dbReference type="InParanoid" id="J4IBU6"/>
<dbReference type="Pfam" id="PF06985">
    <property type="entry name" value="HET"/>
    <property type="match status" value="1"/>
</dbReference>
<proteinExistence type="predicted"/>
<dbReference type="AlphaFoldDB" id="J4IBU6"/>
<protein>
    <recommendedName>
        <fullName evidence="1">Heterokaryon incompatibility domain-containing protein</fullName>
    </recommendedName>
</protein>
<accession>J4IBU6</accession>
<dbReference type="EMBL" id="HE797184">
    <property type="protein sequence ID" value="CCM05276.1"/>
    <property type="molecule type" value="Genomic_DNA"/>
</dbReference>
<evidence type="ECO:0000259" key="1">
    <source>
        <dbReference type="Pfam" id="PF06985"/>
    </source>
</evidence>
<dbReference type="OrthoDB" id="2727312at2759"/>
<evidence type="ECO:0000313" key="3">
    <source>
        <dbReference type="Proteomes" id="UP000006352"/>
    </source>
</evidence>
<feature type="domain" description="Heterokaryon incompatibility" evidence="1">
    <location>
        <begin position="74"/>
        <end position="159"/>
    </location>
</feature>
<reference evidence="2 3" key="1">
    <citation type="journal article" date="2012" name="Appl. Environ. Microbiol.">
        <title>Short-read sequencing for genomic analysis of the brown rot fungus Fibroporia radiculosa.</title>
        <authorList>
            <person name="Tang J.D."/>
            <person name="Perkins A.D."/>
            <person name="Sonstegard T.S."/>
            <person name="Schroeder S.G."/>
            <person name="Burgess S.C."/>
            <person name="Diehl S.V."/>
        </authorList>
    </citation>
    <scope>NUCLEOTIDE SEQUENCE [LARGE SCALE GENOMIC DNA]</scope>
    <source>
        <strain evidence="2 3">TFFH 294</strain>
    </source>
</reference>
<dbReference type="HOGENOM" id="CLU_000288_138_1_1"/>
<sequence>MSIDVNNALTQHIFNNMPIHLIYIREFRLMDRASVKDHLQVLFSEETIQQRCKDQPDDSRETVITSLLNEHARYAILSHRWLNKEPTYQEMLMSHKPPDAGFLKLKQFCEAASKYGIEFAWSDTCCIDKASSSELDESIRSMYRWYQNAAICLTFLADTTAIDNLQQDEWFTRGWTLQELLAPKKVKFFGKGWVPLTNLEVDLDKDMVYERRSRGESVENPVTAQMLDRLASATGIDSFDLVSFYPGSSDVPKRMVWAAKRRVTRGEDRAYSLMGMFGVSLSIAYGEGADQAFFRLMDAIIQISEDPAVLDWAGMPAFTGHPSQMLPSLPDCYLGYTDSMSGYSVSFGKEPFALTNRGLRIAMLILPITVANVTPYNTVVPQATFHCRSSKWIEDTVVHAEGPFTVSARNTYAIGIWGSGFIDGGSHRCFGCLLTRHGRLPGIYQSDGWSKMVSRSFIVLTPSGELINPDLTSLHPHLETIYV</sequence>
<dbReference type="GeneID" id="24100187"/>
<dbReference type="PANTHER" id="PTHR10622">
    <property type="entry name" value="HET DOMAIN-CONTAINING PROTEIN"/>
    <property type="match status" value="1"/>
</dbReference>
<dbReference type="InterPro" id="IPR010730">
    <property type="entry name" value="HET"/>
</dbReference>
<dbReference type="PANTHER" id="PTHR10622:SF10">
    <property type="entry name" value="HET DOMAIN-CONTAINING PROTEIN"/>
    <property type="match status" value="1"/>
</dbReference>
<keyword evidence="3" id="KW-1185">Reference proteome</keyword>
<organism evidence="2 3">
    <name type="scientific">Fibroporia radiculosa</name>
    <dbReference type="NCBI Taxonomy" id="599839"/>
    <lineage>
        <taxon>Eukaryota</taxon>
        <taxon>Fungi</taxon>
        <taxon>Dikarya</taxon>
        <taxon>Basidiomycota</taxon>
        <taxon>Agaricomycotina</taxon>
        <taxon>Agaricomycetes</taxon>
        <taxon>Polyporales</taxon>
        <taxon>Fibroporiaceae</taxon>
        <taxon>Fibroporia</taxon>
    </lineage>
</organism>
<dbReference type="STRING" id="599839.J4IBU6"/>
<dbReference type="RefSeq" id="XP_012184559.1">
    <property type="nucleotide sequence ID" value="XM_012329169.1"/>
</dbReference>